<dbReference type="InterPro" id="IPR003593">
    <property type="entry name" value="AAA+_ATPase"/>
</dbReference>
<evidence type="ECO:0000256" key="4">
    <source>
        <dbReference type="ARBA" id="ARBA00022840"/>
    </source>
</evidence>
<proteinExistence type="inferred from homology"/>
<evidence type="ECO:0000256" key="1">
    <source>
        <dbReference type="ARBA" id="ARBA00005417"/>
    </source>
</evidence>
<dbReference type="InterPro" id="IPR050095">
    <property type="entry name" value="ECF_ABC_transporter_ATP-bd"/>
</dbReference>
<dbReference type="InterPro" id="IPR015856">
    <property type="entry name" value="ABC_transpr_CbiO/EcfA_su"/>
</dbReference>
<dbReference type="RefSeq" id="WP_344996372.1">
    <property type="nucleotide sequence ID" value="NZ_BAABCD010000055.1"/>
</dbReference>
<keyword evidence="2" id="KW-0813">Transport</keyword>
<dbReference type="Pfam" id="PF00005">
    <property type="entry name" value="ABC_tran"/>
    <property type="match status" value="1"/>
</dbReference>
<sequence length="225" mass="24376">MRFSDVGHDYGDRTVLSGVDLSLTERRIGIVGVNGGGKSTLARMINGLVVPTSGTVTVDGLDTRRKGAKVRRKVGFCFTDPDTQIVMPTVAEDVDFSLRRSGLSKEERRRRVDRVLDTYGLAGHADHPCHLLSGGQKQLLALAAVLVIEPALVVADEPTTLLDLRNRALVAETFAALPQQLVVVTHDLDLVADFDRVLVVDGGRVVIDDFPGPALAGYRRIALER</sequence>
<evidence type="ECO:0000313" key="7">
    <source>
        <dbReference type="Proteomes" id="UP001595836"/>
    </source>
</evidence>
<name>A0ABV9PUD6_9ACTN</name>
<dbReference type="GO" id="GO:0005524">
    <property type="term" value="F:ATP binding"/>
    <property type="evidence" value="ECO:0007669"/>
    <property type="project" value="UniProtKB-KW"/>
</dbReference>
<keyword evidence="3" id="KW-0547">Nucleotide-binding</keyword>
<evidence type="ECO:0000256" key="3">
    <source>
        <dbReference type="ARBA" id="ARBA00022741"/>
    </source>
</evidence>
<dbReference type="CDD" id="cd03225">
    <property type="entry name" value="ABC_cobalt_CbiO_domain1"/>
    <property type="match status" value="1"/>
</dbReference>
<dbReference type="PANTHER" id="PTHR43553">
    <property type="entry name" value="HEAVY METAL TRANSPORTER"/>
    <property type="match status" value="1"/>
</dbReference>
<dbReference type="PROSITE" id="PS50893">
    <property type="entry name" value="ABC_TRANSPORTER_2"/>
    <property type="match status" value="1"/>
</dbReference>
<evidence type="ECO:0000256" key="2">
    <source>
        <dbReference type="ARBA" id="ARBA00022448"/>
    </source>
</evidence>
<dbReference type="InterPro" id="IPR017871">
    <property type="entry name" value="ABC_transporter-like_CS"/>
</dbReference>
<keyword evidence="7" id="KW-1185">Reference proteome</keyword>
<dbReference type="SMART" id="SM00382">
    <property type="entry name" value="AAA"/>
    <property type="match status" value="1"/>
</dbReference>
<feature type="domain" description="ABC transporter" evidence="5">
    <location>
        <begin position="1"/>
        <end position="223"/>
    </location>
</feature>
<keyword evidence="4 6" id="KW-0067">ATP-binding</keyword>
<comment type="caution">
    <text evidence="6">The sequence shown here is derived from an EMBL/GenBank/DDBJ whole genome shotgun (WGS) entry which is preliminary data.</text>
</comment>
<dbReference type="Proteomes" id="UP001595836">
    <property type="component" value="Unassembled WGS sequence"/>
</dbReference>
<evidence type="ECO:0000313" key="6">
    <source>
        <dbReference type="EMBL" id="MFC4756064.1"/>
    </source>
</evidence>
<dbReference type="Gene3D" id="3.40.50.300">
    <property type="entry name" value="P-loop containing nucleotide triphosphate hydrolases"/>
    <property type="match status" value="1"/>
</dbReference>
<dbReference type="PROSITE" id="PS00211">
    <property type="entry name" value="ABC_TRANSPORTER_1"/>
    <property type="match status" value="1"/>
</dbReference>
<dbReference type="InterPro" id="IPR003439">
    <property type="entry name" value="ABC_transporter-like_ATP-bd"/>
</dbReference>
<dbReference type="SUPFAM" id="SSF52540">
    <property type="entry name" value="P-loop containing nucleoside triphosphate hydrolases"/>
    <property type="match status" value="1"/>
</dbReference>
<organism evidence="6 7">
    <name type="scientific">Dietzia aurantiaca</name>
    <dbReference type="NCBI Taxonomy" id="983873"/>
    <lineage>
        <taxon>Bacteria</taxon>
        <taxon>Bacillati</taxon>
        <taxon>Actinomycetota</taxon>
        <taxon>Actinomycetes</taxon>
        <taxon>Mycobacteriales</taxon>
        <taxon>Dietziaceae</taxon>
        <taxon>Dietzia</taxon>
    </lineage>
</organism>
<dbReference type="PANTHER" id="PTHR43553:SF24">
    <property type="entry name" value="ENERGY-COUPLING FACTOR TRANSPORTER ATP-BINDING PROTEIN ECFA1"/>
    <property type="match status" value="1"/>
</dbReference>
<reference evidence="7" key="1">
    <citation type="journal article" date="2019" name="Int. J. Syst. Evol. Microbiol.">
        <title>The Global Catalogue of Microorganisms (GCM) 10K type strain sequencing project: providing services to taxonomists for standard genome sequencing and annotation.</title>
        <authorList>
            <consortium name="The Broad Institute Genomics Platform"/>
            <consortium name="The Broad Institute Genome Sequencing Center for Infectious Disease"/>
            <person name="Wu L."/>
            <person name="Ma J."/>
        </authorList>
    </citation>
    <scope>NUCLEOTIDE SEQUENCE [LARGE SCALE GENOMIC DNA]</scope>
    <source>
        <strain evidence="7">JCM 11882</strain>
    </source>
</reference>
<protein>
    <submittedName>
        <fullName evidence="6">Energy-coupling factor ABC transporter ATP-binding protein</fullName>
    </submittedName>
</protein>
<accession>A0ABV9PUD6</accession>
<evidence type="ECO:0000259" key="5">
    <source>
        <dbReference type="PROSITE" id="PS50893"/>
    </source>
</evidence>
<comment type="similarity">
    <text evidence="1">Belongs to the ABC transporter superfamily.</text>
</comment>
<gene>
    <name evidence="6" type="ORF">ACFO7U_14925</name>
</gene>
<dbReference type="EMBL" id="JBHSHP010000057">
    <property type="protein sequence ID" value="MFC4756064.1"/>
    <property type="molecule type" value="Genomic_DNA"/>
</dbReference>
<dbReference type="InterPro" id="IPR027417">
    <property type="entry name" value="P-loop_NTPase"/>
</dbReference>